<dbReference type="GO" id="GO:0005794">
    <property type="term" value="C:Golgi apparatus"/>
    <property type="evidence" value="ECO:0007669"/>
    <property type="project" value="TreeGrafter"/>
</dbReference>
<organism evidence="6 7">
    <name type="scientific">Kalmanozyma brasiliensis (strain GHG001)</name>
    <name type="common">Yeast</name>
    <name type="synonym">Pseudozyma brasiliensis</name>
    <dbReference type="NCBI Taxonomy" id="1365824"/>
    <lineage>
        <taxon>Eukaryota</taxon>
        <taxon>Fungi</taxon>
        <taxon>Dikarya</taxon>
        <taxon>Basidiomycota</taxon>
        <taxon>Ustilaginomycotina</taxon>
        <taxon>Ustilaginomycetes</taxon>
        <taxon>Ustilaginales</taxon>
        <taxon>Ustilaginaceae</taxon>
        <taxon>Kalmanozyma</taxon>
    </lineage>
</organism>
<keyword evidence="2" id="KW-0863">Zinc-finger</keyword>
<dbReference type="OMA" id="FAWRPGH"/>
<dbReference type="GO" id="GO:0055029">
    <property type="term" value="C:nuclear DNA-directed RNA polymerase complex"/>
    <property type="evidence" value="ECO:0007669"/>
    <property type="project" value="UniProtKB-ARBA"/>
</dbReference>
<dbReference type="InterPro" id="IPR001529">
    <property type="entry name" value="Zn_ribbon_RPB9"/>
</dbReference>
<sequence length="407" mass="44589">MLFCPTCANCLIIQLDDQGHNKWSCHTCPYEFPIIRQMTTRQHLKRKEVDDVMGGEEAWKNVDSIDAPCPKCENPKAFFMQLQIRGSDTMCVIFWTTSSPAYSLVIASNRDEFLSRPTLPASWHDFSNGRSSSSSSSILSARDSTGGGTWLGITRNGAFATLTNFTELSAPLPPGLDAFESRGRLVRDWLSHASTRSPAKSVGEAEMEVHEYLARVGEKGERFPGFNLLIGLPSDEGTVVGYITNRTADGQVERGREGDIFLPTTQSPAGMSNSTLTNPWAKVTSGSARFNVILAQAPQDDQDAVVEQLFDLLWTSSTPKPAQRSELRNSVLISPLELPAATEGGRDWYATRTSTVIVVGRDGRARLVERDTFRIENGEAVLVNGPEGSGAVQGRSGGERVFEWHIG</sequence>
<dbReference type="GO" id="GO:0008270">
    <property type="term" value="F:zinc ion binding"/>
    <property type="evidence" value="ECO:0007669"/>
    <property type="project" value="UniProtKB-KW"/>
</dbReference>
<keyword evidence="3" id="KW-0862">Zinc</keyword>
<evidence type="ECO:0000256" key="1">
    <source>
        <dbReference type="ARBA" id="ARBA00022723"/>
    </source>
</evidence>
<dbReference type="EMBL" id="KI545856">
    <property type="protein sequence ID" value="EST08893.1"/>
    <property type="molecule type" value="Genomic_DNA"/>
</dbReference>
<dbReference type="PANTHER" id="PTHR17985">
    <property type="entry name" value="SER/THR-RICH PROTEIN T10 IN DGCR REGION"/>
    <property type="match status" value="1"/>
</dbReference>
<proteinExistence type="predicted"/>
<dbReference type="eggNOG" id="KOG2342">
    <property type="taxonomic scope" value="Eukaryota"/>
</dbReference>
<dbReference type="OrthoDB" id="282152at2759"/>
<dbReference type="GO" id="GO:0007030">
    <property type="term" value="P:Golgi organization"/>
    <property type="evidence" value="ECO:0007669"/>
    <property type="project" value="TreeGrafter"/>
</dbReference>
<dbReference type="Gene3D" id="2.20.25.10">
    <property type="match status" value="1"/>
</dbReference>
<evidence type="ECO:0000313" key="6">
    <source>
        <dbReference type="EMBL" id="EST08893.1"/>
    </source>
</evidence>
<evidence type="ECO:0008006" key="8">
    <source>
        <dbReference type="Google" id="ProtNLM"/>
    </source>
</evidence>
<feature type="domain" description="DNA-directed RNA polymerase II subunit RPB9-like zinc ribbon" evidence="5">
    <location>
        <begin position="2"/>
        <end position="53"/>
    </location>
</feature>
<dbReference type="AlphaFoldDB" id="V5EYM4"/>
<dbReference type="SMART" id="SM00661">
    <property type="entry name" value="RPOL9"/>
    <property type="match status" value="1"/>
</dbReference>
<dbReference type="HOGENOM" id="CLU_047037_0_1_1"/>
<evidence type="ECO:0000256" key="2">
    <source>
        <dbReference type="ARBA" id="ARBA00022771"/>
    </source>
</evidence>
<dbReference type="Pfam" id="PF05742">
    <property type="entry name" value="TANGO2"/>
    <property type="match status" value="1"/>
</dbReference>
<dbReference type="STRING" id="1365824.V5EYM4"/>
<dbReference type="Pfam" id="PF02150">
    <property type="entry name" value="Zn_ribbon_RPB9"/>
    <property type="match status" value="1"/>
</dbReference>
<accession>V5EYM4</accession>
<gene>
    <name evidence="6" type="ORF">PSEUBRA_SCAF14g01651</name>
</gene>
<evidence type="ECO:0000313" key="7">
    <source>
        <dbReference type="Proteomes" id="UP000019377"/>
    </source>
</evidence>
<evidence type="ECO:0000256" key="3">
    <source>
        <dbReference type="ARBA" id="ARBA00022833"/>
    </source>
</evidence>
<dbReference type="eggNOG" id="KOG2906">
    <property type="taxonomic scope" value="Eukaryota"/>
</dbReference>
<evidence type="ECO:0000259" key="5">
    <source>
        <dbReference type="SMART" id="SM00661"/>
    </source>
</evidence>
<dbReference type="PANTHER" id="PTHR17985:SF8">
    <property type="entry name" value="TRANSPORT AND GOLGI ORGANIZATION PROTEIN 2 HOMOLOG"/>
    <property type="match status" value="1"/>
</dbReference>
<dbReference type="GO" id="GO:0009306">
    <property type="term" value="P:protein secretion"/>
    <property type="evidence" value="ECO:0007669"/>
    <property type="project" value="TreeGrafter"/>
</dbReference>
<name>V5EYM4_KALBG</name>
<dbReference type="GO" id="GO:0003676">
    <property type="term" value="F:nucleic acid binding"/>
    <property type="evidence" value="ECO:0007669"/>
    <property type="project" value="InterPro"/>
</dbReference>
<dbReference type="Proteomes" id="UP000019377">
    <property type="component" value="Unassembled WGS sequence"/>
</dbReference>
<dbReference type="GO" id="GO:0006351">
    <property type="term" value="P:DNA-templated transcription"/>
    <property type="evidence" value="ECO:0007669"/>
    <property type="project" value="InterPro"/>
</dbReference>
<dbReference type="SMART" id="SM00440">
    <property type="entry name" value="ZnF_C2C2"/>
    <property type="match status" value="1"/>
</dbReference>
<evidence type="ECO:0000259" key="4">
    <source>
        <dbReference type="SMART" id="SM00440"/>
    </source>
</evidence>
<feature type="domain" description="TFIIS-type" evidence="4">
    <location>
        <begin position="67"/>
        <end position="97"/>
    </location>
</feature>
<protein>
    <recommendedName>
        <fullName evidence="8">DNA-directed RNA polymerase III subunit RPC10</fullName>
    </recommendedName>
</protein>
<reference evidence="7" key="1">
    <citation type="journal article" date="2013" name="Genome Announc.">
        <title>Draft genome sequence of Pseudozyma brasiliensis sp. nov. strain GHG001, a high producer of endo-1,4-xylanase isolated from an insect pest of sugarcane.</title>
        <authorList>
            <person name="Oliveira J.V.D.C."/>
            <person name="dos Santos R.A.C."/>
            <person name="Borges T.A."/>
            <person name="Riano-Pachon D.M."/>
            <person name="Goldman G.H."/>
        </authorList>
    </citation>
    <scope>NUCLEOTIDE SEQUENCE [LARGE SCALE GENOMIC DNA]</scope>
    <source>
        <strain evidence="7">GHG001</strain>
    </source>
</reference>
<dbReference type="SUPFAM" id="SSF57783">
    <property type="entry name" value="Zinc beta-ribbon"/>
    <property type="match status" value="1"/>
</dbReference>
<dbReference type="InterPro" id="IPR008551">
    <property type="entry name" value="TANGO2"/>
</dbReference>
<dbReference type="InterPro" id="IPR001222">
    <property type="entry name" value="Znf_TFIIS"/>
</dbReference>
<keyword evidence="1" id="KW-0479">Metal-binding</keyword>
<keyword evidence="7" id="KW-1185">Reference proteome</keyword>